<proteinExistence type="predicted"/>
<name>A0A1V0M646_PSEAI</name>
<feature type="region of interest" description="Disordered" evidence="1">
    <location>
        <begin position="1"/>
        <end position="33"/>
    </location>
</feature>
<dbReference type="EMBL" id="KY494864">
    <property type="protein sequence ID" value="ARD70363.1"/>
    <property type="molecule type" value="Genomic_DNA"/>
</dbReference>
<reference evidence="2" key="1">
    <citation type="submission" date="2017-01" db="EMBL/GenBank/DDBJ databases">
        <title>Complete nucleotide sequence of an IncP-2 blaVIM-2-harboring megaplasmid from Pseudomonas aeruginosa.</title>
        <authorList>
            <person name="Botelho J."/>
            <person name="Grosso F."/>
            <person name="Mabrouk A."/>
            <person name="Peixe L."/>
        </authorList>
    </citation>
    <scope>NUCLEOTIDE SEQUENCE</scope>
    <source>
        <strain evidence="2">FFUP_PS_37</strain>
        <plasmid evidence="2">pJB37</plasmid>
    </source>
</reference>
<dbReference type="AlphaFoldDB" id="A0A1V0M646"/>
<organism evidence="2">
    <name type="scientific">Pseudomonas aeruginosa</name>
    <dbReference type="NCBI Taxonomy" id="287"/>
    <lineage>
        <taxon>Bacteria</taxon>
        <taxon>Pseudomonadati</taxon>
        <taxon>Pseudomonadota</taxon>
        <taxon>Gammaproteobacteria</taxon>
        <taxon>Pseudomonadales</taxon>
        <taxon>Pseudomonadaceae</taxon>
        <taxon>Pseudomonas</taxon>
    </lineage>
</organism>
<accession>A0A1V0M646</accession>
<evidence type="ECO:0000313" key="2">
    <source>
        <dbReference type="EMBL" id="ARD70363.1"/>
    </source>
</evidence>
<sequence>MPQLPEETTVPIYLEGPSCDPRGPDGDGRNRLRIDSIDPQPRWALRPRTFAGLRESMNTAIAQWGSHFDVCSGGGECSACFRFTRRHNIQSPPDALIVRLHPDGSLHYTSDVKAGWNASLTPIAWDDLASLEEGWSLGRVLRDEHSQYIPLNRLFAFKGVEKI</sequence>
<feature type="compositionally biased region" description="Basic and acidic residues" evidence="1">
    <location>
        <begin position="22"/>
        <end position="33"/>
    </location>
</feature>
<keyword evidence="2" id="KW-0614">Plasmid</keyword>
<protein>
    <submittedName>
        <fullName evidence="2">Uncharacterized protein</fullName>
    </submittedName>
</protein>
<evidence type="ECO:0000256" key="1">
    <source>
        <dbReference type="SAM" id="MobiDB-lite"/>
    </source>
</evidence>
<geneLocation type="plasmid" evidence="2">
    <name>pJB37</name>
</geneLocation>